<feature type="signal peptide" evidence="1">
    <location>
        <begin position="1"/>
        <end position="20"/>
    </location>
</feature>
<dbReference type="GeneID" id="104705139"/>
<dbReference type="RefSeq" id="XP_010419424.1">
    <property type="nucleotide sequence ID" value="XM_010421122.2"/>
</dbReference>
<dbReference type="PANTHER" id="PTHR31458:SF2">
    <property type="entry name" value="POLYGALACTURONASE 1 BETA-LIKE PROTEIN 2"/>
    <property type="match status" value="1"/>
</dbReference>
<dbReference type="InterPro" id="IPR051897">
    <property type="entry name" value="PG-associated_BURP"/>
</dbReference>
<proteinExistence type="predicted"/>
<name>A0ABM0T1D4_CAMSA</name>
<keyword evidence="1" id="KW-0732">Signal</keyword>
<protein>
    <submittedName>
        <fullName evidence="3">Polygalacturonase 1 beta-like protein 2</fullName>
    </submittedName>
</protein>
<evidence type="ECO:0000313" key="2">
    <source>
        <dbReference type="Proteomes" id="UP000694864"/>
    </source>
</evidence>
<dbReference type="PANTHER" id="PTHR31458">
    <property type="entry name" value="POLYGALACTURONASE 1 BETA-LIKE PROTEIN 2"/>
    <property type="match status" value="1"/>
</dbReference>
<gene>
    <name evidence="3" type="primary">LOC104705139</name>
</gene>
<dbReference type="Proteomes" id="UP000694864">
    <property type="component" value="Chromosome 7"/>
</dbReference>
<accession>A0ABM0T1D4</accession>
<sequence>MNNVDSTLLFLCFFFSISSSSHVHLAGAKQTASNITASSENPFTPKASLIRYWNNHINGDSPKPSFFISKASPLTPVDSTRFASLASNHSLHTRHSDFCSAAKLFCFPELAAHSLEKHGDDVDFAAYSGKNFTNYGSDRLSGADSFKNYSGGDNIAVDSFRRYSRNSAGHDEGFTTYAGDVNVMKSHNTLSFMKS</sequence>
<reference evidence="3" key="2">
    <citation type="submission" date="2025-08" db="UniProtKB">
        <authorList>
            <consortium name="RefSeq"/>
        </authorList>
    </citation>
    <scope>IDENTIFICATION</scope>
    <source>
        <tissue evidence="3">Leaf</tissue>
    </source>
</reference>
<evidence type="ECO:0000256" key="1">
    <source>
        <dbReference type="SAM" id="SignalP"/>
    </source>
</evidence>
<keyword evidence="2" id="KW-1185">Reference proteome</keyword>
<feature type="chain" id="PRO_5047118353" evidence="1">
    <location>
        <begin position="21"/>
        <end position="195"/>
    </location>
</feature>
<evidence type="ECO:0000313" key="3">
    <source>
        <dbReference type="RefSeq" id="XP_010419424.1"/>
    </source>
</evidence>
<organism evidence="2 3">
    <name type="scientific">Camelina sativa</name>
    <name type="common">False flax</name>
    <name type="synonym">Myagrum sativum</name>
    <dbReference type="NCBI Taxonomy" id="90675"/>
    <lineage>
        <taxon>Eukaryota</taxon>
        <taxon>Viridiplantae</taxon>
        <taxon>Streptophyta</taxon>
        <taxon>Embryophyta</taxon>
        <taxon>Tracheophyta</taxon>
        <taxon>Spermatophyta</taxon>
        <taxon>Magnoliopsida</taxon>
        <taxon>eudicotyledons</taxon>
        <taxon>Gunneridae</taxon>
        <taxon>Pentapetalae</taxon>
        <taxon>rosids</taxon>
        <taxon>malvids</taxon>
        <taxon>Brassicales</taxon>
        <taxon>Brassicaceae</taxon>
        <taxon>Camelineae</taxon>
        <taxon>Camelina</taxon>
    </lineage>
</organism>
<reference evidence="2" key="1">
    <citation type="journal article" date="2014" name="Nat. Commun.">
        <title>The emerging biofuel crop Camelina sativa retains a highly undifferentiated hexaploid genome structure.</title>
        <authorList>
            <person name="Kagale S."/>
            <person name="Koh C."/>
            <person name="Nixon J."/>
            <person name="Bollina V."/>
            <person name="Clarke W.E."/>
            <person name="Tuteja R."/>
            <person name="Spillane C."/>
            <person name="Robinson S.J."/>
            <person name="Links M.G."/>
            <person name="Clarke C."/>
            <person name="Higgins E.E."/>
            <person name="Huebert T."/>
            <person name="Sharpe A.G."/>
            <person name="Parkin I.A."/>
        </authorList>
    </citation>
    <scope>NUCLEOTIDE SEQUENCE [LARGE SCALE GENOMIC DNA]</scope>
    <source>
        <strain evidence="2">cv. DH55</strain>
    </source>
</reference>